<gene>
    <name evidence="1" type="ORF">SAMN05421823_101545</name>
</gene>
<protein>
    <submittedName>
        <fullName evidence="1">Uncharacterized protein</fullName>
    </submittedName>
</protein>
<keyword evidence="2" id="KW-1185">Reference proteome</keyword>
<reference evidence="1 2" key="1">
    <citation type="submission" date="2016-10" db="EMBL/GenBank/DDBJ databases">
        <authorList>
            <person name="de Groot N.N."/>
        </authorList>
    </citation>
    <scope>NUCLEOTIDE SEQUENCE [LARGE SCALE GENOMIC DNA]</scope>
    <source>
        <strain evidence="1 2">DSM 25186</strain>
    </source>
</reference>
<dbReference type="Proteomes" id="UP000198510">
    <property type="component" value="Unassembled WGS sequence"/>
</dbReference>
<proteinExistence type="predicted"/>
<sequence length="51" mass="5555">MFGMLMYVADILSKIEKKAADAAAAAPVGKWADEMNRANLYAFGRSYVRAA</sequence>
<organism evidence="1 2">
    <name type="scientific">Catalinimonas alkaloidigena</name>
    <dbReference type="NCBI Taxonomy" id="1075417"/>
    <lineage>
        <taxon>Bacteria</taxon>
        <taxon>Pseudomonadati</taxon>
        <taxon>Bacteroidota</taxon>
        <taxon>Cytophagia</taxon>
        <taxon>Cytophagales</taxon>
        <taxon>Catalimonadaceae</taxon>
        <taxon>Catalinimonas</taxon>
    </lineage>
</organism>
<dbReference type="AlphaFoldDB" id="A0A1G8Y1Z1"/>
<dbReference type="EMBL" id="FNFO01000001">
    <property type="protein sequence ID" value="SDJ96796.1"/>
    <property type="molecule type" value="Genomic_DNA"/>
</dbReference>
<evidence type="ECO:0000313" key="2">
    <source>
        <dbReference type="Proteomes" id="UP000198510"/>
    </source>
</evidence>
<accession>A0A1G8Y1Z1</accession>
<dbReference type="STRING" id="1075417.SAMN05421823_101545"/>
<name>A0A1G8Y1Z1_9BACT</name>
<dbReference type="RefSeq" id="WP_176955874.1">
    <property type="nucleotide sequence ID" value="NZ_FNFO01000001.1"/>
</dbReference>
<evidence type="ECO:0000313" key="1">
    <source>
        <dbReference type="EMBL" id="SDJ96796.1"/>
    </source>
</evidence>